<dbReference type="SUPFAM" id="SSF56281">
    <property type="entry name" value="Metallo-hydrolase/oxidoreductase"/>
    <property type="match status" value="1"/>
</dbReference>
<dbReference type="OrthoDB" id="5600060at2759"/>
<name>A0A9W8IBF9_9FUNG</name>
<sequence length="645" mass="70987">MFVVDCGWPTESYDDEQTAATGKSQTSKSARENPRDALSSVNWGRVDFILVSNYEQMTLLPYITEYTDFTGPIYATEPTKVYGRCVLEDGLQIADANRYLTSSNVGSTSSMQQLTENINEKNLGDGSWKTHILPYTRQDIDAAMEKVHDVRLNEIITPVPFVQVFARSSGYCIGGANWTVEYKNHRTAFISTSAFATCLHPQEWDGSILDRAQAIVFCDAVDPAEAENCELRPIPPNVQVSQRINQLCSTAISTLKKRSRVMLIGNPYGVTQDILQVVAENVISLNLPLPQFIFVSPIAERTLQYGNIMGEWLCAAKQAMLYLPEYPFADKDLRQKGHLHFVKSLSDLAAKNIPQGIWFVVVSPQDTASIDHFIRQWQLDAKQCSSADMTSGTGTASFAVLMHDDDVARAQRIVNRISASNEVTFVPVSQRLTWHAIEECLTNASDAQHVLVPSYIYSRLPASLSSKLELKILEYSYLQATVIDLDIDRHLPLSIQKEMALRLKRDGKQHAVVSGQLVLGAGEIRLESISSSSDGASDGNEGKPDVKASVSASEQLTATAAGNVRCDLSKWSPEKLANELNELGLNASVAIDGLQANPKENKLVRIVLPSGAATIRMHGGWSVECTSVNAQWAVLDSLRQVLGSN</sequence>
<gene>
    <name evidence="4" type="primary">INTS9</name>
    <name evidence="4" type="ORF">IWW36_000003</name>
</gene>
<organism evidence="4 5">
    <name type="scientific">Coemansia brasiliensis</name>
    <dbReference type="NCBI Taxonomy" id="2650707"/>
    <lineage>
        <taxon>Eukaryota</taxon>
        <taxon>Fungi</taxon>
        <taxon>Fungi incertae sedis</taxon>
        <taxon>Zoopagomycota</taxon>
        <taxon>Kickxellomycotina</taxon>
        <taxon>Kickxellomycetes</taxon>
        <taxon>Kickxellales</taxon>
        <taxon>Kickxellaceae</taxon>
        <taxon>Coemansia</taxon>
    </lineage>
</organism>
<evidence type="ECO:0000256" key="3">
    <source>
        <dbReference type="SAM" id="MobiDB-lite"/>
    </source>
</evidence>
<dbReference type="PANTHER" id="PTHR46094">
    <property type="entry name" value="INTEGRATOR COMPLEX SUBUNIT 9"/>
    <property type="match status" value="1"/>
</dbReference>
<dbReference type="InterPro" id="IPR027074">
    <property type="entry name" value="Integrator_9su"/>
</dbReference>
<evidence type="ECO:0000256" key="2">
    <source>
        <dbReference type="ARBA" id="ARBA00023242"/>
    </source>
</evidence>
<comment type="caution">
    <text evidence="4">The sequence shown here is derived from an EMBL/GenBank/DDBJ whole genome shotgun (WGS) entry which is preliminary data.</text>
</comment>
<protein>
    <submittedName>
        <fullName evidence="4">Integrator complex subunit 9</fullName>
    </submittedName>
</protein>
<dbReference type="InterPro" id="IPR036866">
    <property type="entry name" value="RibonucZ/Hydroxyglut_hydro"/>
</dbReference>
<dbReference type="GO" id="GO:0032039">
    <property type="term" value="C:integrator complex"/>
    <property type="evidence" value="ECO:0007669"/>
    <property type="project" value="InterPro"/>
</dbReference>
<feature type="region of interest" description="Disordered" evidence="3">
    <location>
        <begin position="1"/>
        <end position="36"/>
    </location>
</feature>
<reference evidence="4" key="1">
    <citation type="submission" date="2022-07" db="EMBL/GenBank/DDBJ databases">
        <title>Phylogenomic reconstructions and comparative analyses of Kickxellomycotina fungi.</title>
        <authorList>
            <person name="Reynolds N.K."/>
            <person name="Stajich J.E."/>
            <person name="Barry K."/>
            <person name="Grigoriev I.V."/>
            <person name="Crous P."/>
            <person name="Smith M.E."/>
        </authorList>
    </citation>
    <scope>NUCLEOTIDE SEQUENCE</scope>
    <source>
        <strain evidence="4">NRRL 1566</strain>
    </source>
</reference>
<dbReference type="AlphaFoldDB" id="A0A9W8IBF9"/>
<keyword evidence="2" id="KW-0539">Nucleus</keyword>
<feature type="compositionally biased region" description="Low complexity" evidence="3">
    <location>
        <begin position="530"/>
        <end position="539"/>
    </location>
</feature>
<feature type="compositionally biased region" description="Polar residues" evidence="3">
    <location>
        <begin position="18"/>
        <end position="28"/>
    </location>
</feature>
<evidence type="ECO:0000313" key="4">
    <source>
        <dbReference type="EMBL" id="KAJ2852646.1"/>
    </source>
</evidence>
<comment type="subcellular location">
    <subcellularLocation>
        <location evidence="1">Nucleus</location>
    </subcellularLocation>
</comment>
<dbReference type="GO" id="GO:0034472">
    <property type="term" value="P:snRNA 3'-end processing"/>
    <property type="evidence" value="ECO:0007669"/>
    <property type="project" value="TreeGrafter"/>
</dbReference>
<proteinExistence type="predicted"/>
<keyword evidence="5" id="KW-1185">Reference proteome</keyword>
<dbReference type="Gene3D" id="3.40.50.10890">
    <property type="match status" value="1"/>
</dbReference>
<evidence type="ECO:0000313" key="5">
    <source>
        <dbReference type="Proteomes" id="UP001139887"/>
    </source>
</evidence>
<evidence type="ECO:0000256" key="1">
    <source>
        <dbReference type="ARBA" id="ARBA00004123"/>
    </source>
</evidence>
<accession>A0A9W8IBF9</accession>
<dbReference type="EMBL" id="JANBUW010000001">
    <property type="protein sequence ID" value="KAJ2852646.1"/>
    <property type="molecule type" value="Genomic_DNA"/>
</dbReference>
<feature type="region of interest" description="Disordered" evidence="3">
    <location>
        <begin position="530"/>
        <end position="551"/>
    </location>
</feature>
<dbReference type="PANTHER" id="PTHR46094:SF1">
    <property type="entry name" value="INTEGRATOR COMPLEX SUBUNIT 9"/>
    <property type="match status" value="1"/>
</dbReference>
<dbReference type="Gene3D" id="3.60.15.10">
    <property type="entry name" value="Ribonuclease Z/Hydroxyacylglutathione hydrolase-like"/>
    <property type="match status" value="1"/>
</dbReference>
<dbReference type="Proteomes" id="UP001139887">
    <property type="component" value="Unassembled WGS sequence"/>
</dbReference>